<gene>
    <name evidence="1" type="ORF">C5Y83_19875</name>
</gene>
<name>A0A2S8FJZ6_9BACT</name>
<organism evidence="1 2">
    <name type="scientific">Blastopirellula marina</name>
    <dbReference type="NCBI Taxonomy" id="124"/>
    <lineage>
        <taxon>Bacteria</taxon>
        <taxon>Pseudomonadati</taxon>
        <taxon>Planctomycetota</taxon>
        <taxon>Planctomycetia</taxon>
        <taxon>Pirellulales</taxon>
        <taxon>Pirellulaceae</taxon>
        <taxon>Blastopirellula</taxon>
    </lineage>
</organism>
<dbReference type="Proteomes" id="UP000238322">
    <property type="component" value="Unassembled WGS sequence"/>
</dbReference>
<dbReference type="EMBL" id="PUHY01000012">
    <property type="protein sequence ID" value="PQO32477.1"/>
    <property type="molecule type" value="Genomic_DNA"/>
</dbReference>
<dbReference type="RefSeq" id="WP_105331489.1">
    <property type="nucleotide sequence ID" value="NZ_PUHY01000012.1"/>
</dbReference>
<proteinExistence type="predicted"/>
<accession>A0A2S8FJZ6</accession>
<evidence type="ECO:0000313" key="2">
    <source>
        <dbReference type="Proteomes" id="UP000238322"/>
    </source>
</evidence>
<evidence type="ECO:0008006" key="3">
    <source>
        <dbReference type="Google" id="ProtNLM"/>
    </source>
</evidence>
<dbReference type="OrthoDB" id="292518at2"/>
<comment type="caution">
    <text evidence="1">The sequence shown here is derived from an EMBL/GenBank/DDBJ whole genome shotgun (WGS) entry which is preliminary data.</text>
</comment>
<sequence length="536" mass="59096">MSDRLNVVLSAWLEGDTTLQTLVSHPAALQWILSADELEIAGILRFLESVPPTLSEPQRKFLDRVLNLLAMRLRDVEELDDSDLDRVASAYRKWGATHRMGHLLLALLSALASEESLEIFAELVVEQPPTNSNSAAIAFVPLLRRQEFPTETLFPKLLEALSHLTVAALVLDLANYITRTGMVDKHPAADRVDALGELFSGLVARLSKFETQPPTDAKEFAAAKLQVTEATSIALAICEAMALIGDTKAVGKIKPAMDLAHRKLRLEAAIALAQLGNEEGKEQLVELAAEPVCRPRVLAVAEDLNMLDKIPAEHQTEEAKVVGELAAWLSLDTQFGLPPHEVERVDQRTLGWPGFEQPVECHLIRYGYHMPGGTFQSVGIVGPVTQSFAVDLTSLPIQDIYAAFAGWQAEHPDVFELEPNKWQPNQAQLAENLRQRIESEGYESPQVAMLGFFFDDVRLIAATRREGQAGTAVADMRNTTFYPAGESRHPIGPREAYFIHTGREYLQTFNKDRPEWASLGASLEDVADSDDAGEVS</sequence>
<evidence type="ECO:0000313" key="1">
    <source>
        <dbReference type="EMBL" id="PQO32477.1"/>
    </source>
</evidence>
<reference evidence="1 2" key="1">
    <citation type="submission" date="2018-02" db="EMBL/GenBank/DDBJ databases">
        <title>Comparative genomes isolates from brazilian mangrove.</title>
        <authorList>
            <person name="Araujo J.E."/>
            <person name="Taketani R.G."/>
            <person name="Silva M.C.P."/>
            <person name="Loureco M.V."/>
            <person name="Andreote F.D."/>
        </authorList>
    </citation>
    <scope>NUCLEOTIDE SEQUENCE [LARGE SCALE GENOMIC DNA]</scope>
    <source>
        <strain evidence="1 2">Hex-1 MGV</strain>
    </source>
</reference>
<protein>
    <recommendedName>
        <fullName evidence="3">HEAT repeat domain-containing protein</fullName>
    </recommendedName>
</protein>
<dbReference type="AlphaFoldDB" id="A0A2S8FJZ6"/>